<evidence type="ECO:0000259" key="7">
    <source>
        <dbReference type="Pfam" id="PF02449"/>
    </source>
</evidence>
<evidence type="ECO:0000256" key="3">
    <source>
        <dbReference type="ARBA" id="ARBA00012756"/>
    </source>
</evidence>
<keyword evidence="5 6" id="KW-0326">Glycosidase</keyword>
<evidence type="ECO:0000256" key="4">
    <source>
        <dbReference type="ARBA" id="ARBA00022801"/>
    </source>
</evidence>
<comment type="catalytic activity">
    <reaction evidence="1 6">
        <text>Hydrolysis of terminal non-reducing beta-D-galactose residues in beta-D-galactosides.</text>
        <dbReference type="EC" id="3.2.1.23"/>
    </reaction>
</comment>
<dbReference type="InterPro" id="IPR013738">
    <property type="entry name" value="Beta_galactosidase_Trimer"/>
</dbReference>
<evidence type="ECO:0000256" key="2">
    <source>
        <dbReference type="ARBA" id="ARBA00005940"/>
    </source>
</evidence>
<dbReference type="EMBL" id="JAGFNP010000004">
    <property type="protein sequence ID" value="MBO3733224.1"/>
    <property type="molecule type" value="Genomic_DNA"/>
</dbReference>
<evidence type="ECO:0000313" key="9">
    <source>
        <dbReference type="EMBL" id="MBO3733224.1"/>
    </source>
</evidence>
<dbReference type="PANTHER" id="PTHR36447:SF1">
    <property type="entry name" value="BETA-GALACTOSIDASE GANA"/>
    <property type="match status" value="1"/>
</dbReference>
<dbReference type="InterPro" id="IPR003476">
    <property type="entry name" value="Glyco_hydro_42"/>
</dbReference>
<evidence type="ECO:0000256" key="5">
    <source>
        <dbReference type="ARBA" id="ARBA00023295"/>
    </source>
</evidence>
<feature type="domain" description="Beta-galactosidase trimerisation" evidence="8">
    <location>
        <begin position="394"/>
        <end position="589"/>
    </location>
</feature>
<dbReference type="Gene3D" id="3.20.20.80">
    <property type="entry name" value="Glycosidases"/>
    <property type="match status" value="1"/>
</dbReference>
<keyword evidence="4 6" id="KW-0378">Hydrolase</keyword>
<proteinExistence type="inferred from homology"/>
<dbReference type="RefSeq" id="WP_208496125.1">
    <property type="nucleotide sequence ID" value="NZ_JAGFNP010000004.1"/>
</dbReference>
<dbReference type="Pfam" id="PF08532">
    <property type="entry name" value="Glyco_hydro_42M"/>
    <property type="match status" value="1"/>
</dbReference>
<keyword evidence="10" id="KW-1185">Reference proteome</keyword>
<organism evidence="9 10">
    <name type="scientific">Glycomyces niveus</name>
    <dbReference type="NCBI Taxonomy" id="2820287"/>
    <lineage>
        <taxon>Bacteria</taxon>
        <taxon>Bacillati</taxon>
        <taxon>Actinomycetota</taxon>
        <taxon>Actinomycetes</taxon>
        <taxon>Glycomycetales</taxon>
        <taxon>Glycomycetaceae</taxon>
        <taxon>Glycomyces</taxon>
    </lineage>
</organism>
<comment type="caution">
    <text evidence="9">The sequence shown here is derived from an EMBL/GenBank/DDBJ whole genome shotgun (WGS) entry which is preliminary data.</text>
</comment>
<dbReference type="Pfam" id="PF02449">
    <property type="entry name" value="Glyco_hydro_42"/>
    <property type="match status" value="1"/>
</dbReference>
<dbReference type="PANTHER" id="PTHR36447">
    <property type="entry name" value="BETA-GALACTOSIDASE GANA"/>
    <property type="match status" value="1"/>
</dbReference>
<evidence type="ECO:0000256" key="1">
    <source>
        <dbReference type="ARBA" id="ARBA00001412"/>
    </source>
</evidence>
<dbReference type="SUPFAM" id="SSF52317">
    <property type="entry name" value="Class I glutamine amidotransferase-like"/>
    <property type="match status" value="1"/>
</dbReference>
<dbReference type="PIRSF" id="PIRSF001084">
    <property type="entry name" value="B-galactosidase"/>
    <property type="match status" value="1"/>
</dbReference>
<name>A0ABS3U375_9ACTN</name>
<reference evidence="9 10" key="1">
    <citation type="submission" date="2021-03" db="EMBL/GenBank/DDBJ databases">
        <title>Glycomyces sp. nov., a novel actinomycete isolated from soil.</title>
        <authorList>
            <person name="Yang X."/>
            <person name="Xu X."/>
        </authorList>
    </citation>
    <scope>NUCLEOTIDE SEQUENCE [LARGE SCALE GENOMIC DNA]</scope>
    <source>
        <strain evidence="9 10">NEAU-S30</strain>
    </source>
</reference>
<sequence>MDWPKGVSGLSYGGDYNPEQWPEEVWDDDVMLMREAGVNLVSVGVFSWARLEPRQGEYDFDWLDTVLGKLHDGGIGVNLATPTASPPPWFTLAHPGALNTRPDGVRQVHGSRDTYDICAPAYREASRTIAAKLAERYADHPALAMWHVHNEYGSATFSAHAERAFRQWLQTKYETLDALNAAWWGSFWSQHYSDWEQILAPRATQYLANPAHELDFKRFTSDAMLEHYKEQRDILRAANPDVPITTNFVFGQWVPVDHWKWASEVDVVAFDSYPSAPDERAEQQSALHADLSRSWAGGGDWLLMEQAAGTLHSKDGRIAKAPGRMARHSMMHISRGSKGAMFFQWRAGRGGAEQWHSALLPHAGKNTRVFREVAELGNTLPGIAHTVEAPVETDVAILWSPESWWATGGGAHLPGPVDYLENVAQIHRVLRDRGVVADFVAPEGDLSKYTTVIAPTTYVLSRAGAENLRWFTAGGGRLVASYLTGAVDEHCQVWLDGYLGGMTDLFGIRVTEHLPQAAGEPRALWNFGAAERFCELVELRGAQCVTQYATGDVIENQPAVTVNPFGEGEAWYVSCKLVDDAWDRLFEELKLSGPGRPGLDVVDRGPWRFIINHTDKEAQVGHVIVPGGSWAVDRKPE</sequence>
<comment type="similarity">
    <text evidence="2 6">Belongs to the glycosyl hydrolase 42 family.</text>
</comment>
<dbReference type="InterPro" id="IPR013529">
    <property type="entry name" value="Glyco_hydro_42_N"/>
</dbReference>
<evidence type="ECO:0000259" key="8">
    <source>
        <dbReference type="Pfam" id="PF08532"/>
    </source>
</evidence>
<feature type="domain" description="Glycoside hydrolase family 42 N-terminal" evidence="7">
    <location>
        <begin position="15"/>
        <end position="380"/>
    </location>
</feature>
<evidence type="ECO:0000313" key="10">
    <source>
        <dbReference type="Proteomes" id="UP000681341"/>
    </source>
</evidence>
<dbReference type="InterPro" id="IPR029062">
    <property type="entry name" value="Class_I_gatase-like"/>
</dbReference>
<gene>
    <name evidence="9" type="ORF">J5V16_10350</name>
</gene>
<dbReference type="Proteomes" id="UP000681341">
    <property type="component" value="Unassembled WGS sequence"/>
</dbReference>
<dbReference type="InterPro" id="IPR017853">
    <property type="entry name" value="GH"/>
</dbReference>
<protein>
    <recommendedName>
        <fullName evidence="3 6">Beta-galactosidase</fullName>
        <shortName evidence="6">Beta-gal</shortName>
        <ecNumber evidence="3 6">3.2.1.23</ecNumber>
    </recommendedName>
</protein>
<dbReference type="Gene3D" id="3.40.50.880">
    <property type="match status" value="1"/>
</dbReference>
<dbReference type="CDD" id="cd03143">
    <property type="entry name" value="A4_beta-galactosidase_middle_domain"/>
    <property type="match status" value="1"/>
</dbReference>
<evidence type="ECO:0000256" key="6">
    <source>
        <dbReference type="PIRNR" id="PIRNR001084"/>
    </source>
</evidence>
<accession>A0ABS3U375</accession>
<dbReference type="EC" id="3.2.1.23" evidence="3 6"/>
<dbReference type="SUPFAM" id="SSF51445">
    <property type="entry name" value="(Trans)glycosidases"/>
    <property type="match status" value="1"/>
</dbReference>